<keyword evidence="3" id="KW-1185">Reference proteome</keyword>
<sequence>MAKKRTSREWFGHCNTRWKKRSVGSIGQNSTISLSIVIYTKLSWRRALTSTRGYSSNNEVDYVNFNKFSLDLTELASYPEVQNNVFRQFYQLQNMMNNESMKKQSELENKSRKELLELQQDLLEKSKKEQRNLLEESKKEQRELLEKSKKEQRELLEKSKTEQQELLKELEEKRHQAELRTQTLLQMKNACNVRGALEFIRAQISLNKSGAFTKPFDKTLEYLSRDTKFIKFLQKSCENNSLRYDDVRKCIGGIYHTVSKPFHGHGNQIVIDKRTWVDNEVFLLGVMFRHYNIPFDYCNELGNLHEYPYKL</sequence>
<name>A0A397HSP4_9GLOM</name>
<evidence type="ECO:0000256" key="1">
    <source>
        <dbReference type="SAM" id="Coils"/>
    </source>
</evidence>
<reference evidence="2 3" key="1">
    <citation type="submission" date="2018-08" db="EMBL/GenBank/DDBJ databases">
        <title>Genome and evolution of the arbuscular mycorrhizal fungus Diversispora epigaea (formerly Glomus versiforme) and its bacterial endosymbionts.</title>
        <authorList>
            <person name="Sun X."/>
            <person name="Fei Z."/>
            <person name="Harrison M."/>
        </authorList>
    </citation>
    <scope>NUCLEOTIDE SEQUENCE [LARGE SCALE GENOMIC DNA]</scope>
    <source>
        <strain evidence="2 3">IT104</strain>
    </source>
</reference>
<comment type="caution">
    <text evidence="2">The sequence shown here is derived from an EMBL/GenBank/DDBJ whole genome shotgun (WGS) entry which is preliminary data.</text>
</comment>
<feature type="coiled-coil region" evidence="1">
    <location>
        <begin position="112"/>
        <end position="187"/>
    </location>
</feature>
<organism evidence="2 3">
    <name type="scientific">Diversispora epigaea</name>
    <dbReference type="NCBI Taxonomy" id="1348612"/>
    <lineage>
        <taxon>Eukaryota</taxon>
        <taxon>Fungi</taxon>
        <taxon>Fungi incertae sedis</taxon>
        <taxon>Mucoromycota</taxon>
        <taxon>Glomeromycotina</taxon>
        <taxon>Glomeromycetes</taxon>
        <taxon>Diversisporales</taxon>
        <taxon>Diversisporaceae</taxon>
        <taxon>Diversispora</taxon>
    </lineage>
</organism>
<keyword evidence="1" id="KW-0175">Coiled coil</keyword>
<protein>
    <submittedName>
        <fullName evidence="2">Uncharacterized protein</fullName>
    </submittedName>
</protein>
<gene>
    <name evidence="2" type="ORF">Glove_326g74</name>
</gene>
<evidence type="ECO:0000313" key="3">
    <source>
        <dbReference type="Proteomes" id="UP000266861"/>
    </source>
</evidence>
<evidence type="ECO:0000313" key="2">
    <source>
        <dbReference type="EMBL" id="RHZ64163.1"/>
    </source>
</evidence>
<dbReference type="AlphaFoldDB" id="A0A397HSP4"/>
<accession>A0A397HSP4</accession>
<dbReference type="OrthoDB" id="2389680at2759"/>
<proteinExistence type="predicted"/>
<dbReference type="EMBL" id="PQFF01000298">
    <property type="protein sequence ID" value="RHZ64163.1"/>
    <property type="molecule type" value="Genomic_DNA"/>
</dbReference>
<dbReference type="Proteomes" id="UP000266861">
    <property type="component" value="Unassembled WGS sequence"/>
</dbReference>